<keyword evidence="16" id="KW-1185">Reference proteome</keyword>
<reference evidence="16" key="1">
    <citation type="journal article" date="2019" name="Curr. Biol.">
        <title>Genome Sequence of Striga asiatica Provides Insight into the Evolution of Plant Parasitism.</title>
        <authorList>
            <person name="Yoshida S."/>
            <person name="Kim S."/>
            <person name="Wafula E.K."/>
            <person name="Tanskanen J."/>
            <person name="Kim Y.M."/>
            <person name="Honaas L."/>
            <person name="Yang Z."/>
            <person name="Spallek T."/>
            <person name="Conn C.E."/>
            <person name="Ichihashi Y."/>
            <person name="Cheong K."/>
            <person name="Cui S."/>
            <person name="Der J.P."/>
            <person name="Gundlach H."/>
            <person name="Jiao Y."/>
            <person name="Hori C."/>
            <person name="Ishida J.K."/>
            <person name="Kasahara H."/>
            <person name="Kiba T."/>
            <person name="Kim M.S."/>
            <person name="Koo N."/>
            <person name="Laohavisit A."/>
            <person name="Lee Y.H."/>
            <person name="Lumba S."/>
            <person name="McCourt P."/>
            <person name="Mortimer J.C."/>
            <person name="Mutuku J.M."/>
            <person name="Nomura T."/>
            <person name="Sasaki-Sekimoto Y."/>
            <person name="Seto Y."/>
            <person name="Wang Y."/>
            <person name="Wakatake T."/>
            <person name="Sakakibara H."/>
            <person name="Demura T."/>
            <person name="Yamaguchi S."/>
            <person name="Yoneyama K."/>
            <person name="Manabe R.I."/>
            <person name="Nelson D.C."/>
            <person name="Schulman A.H."/>
            <person name="Timko M.P."/>
            <person name="dePamphilis C.W."/>
            <person name="Choi D."/>
            <person name="Shirasu K."/>
        </authorList>
    </citation>
    <scope>NUCLEOTIDE SEQUENCE [LARGE SCALE GENOMIC DNA]</scope>
    <source>
        <strain evidence="16">cv. UVA1</strain>
    </source>
</reference>
<feature type="region of interest" description="Disordered" evidence="13">
    <location>
        <begin position="1"/>
        <end position="22"/>
    </location>
</feature>
<dbReference type="SUPFAM" id="SSF53597">
    <property type="entry name" value="Dihydrofolate reductase-like"/>
    <property type="match status" value="1"/>
</dbReference>
<dbReference type="GO" id="GO:0008703">
    <property type="term" value="F:5-amino-6-(5-phosphoribosylamino)uracil reductase activity"/>
    <property type="evidence" value="ECO:0007669"/>
    <property type="project" value="UniProtKB-EC"/>
</dbReference>
<sequence>MYAAQTLPFPKLTKHSPRTKNYQKVTSLQNPPFGFLNSGKRVSESRAGPKRGGSFTAIMCAAAQDKRTVDEQDKFGVDGYYMRRCVELAKKAIGSTSPNPMVGCVIVNGGKIVGQGFHPKAGQPHAEVFALRDAGDLAENGTAYVSLEPCNHYGRTPPCTEALIKAKVKKVVIGMVDPNPLVASAGVKKLQDAGIQVTVGVEEEMCQRLNEVFVHHILTGKSFVTLRYSMSLDGHILNQLGEEATECGGYYSKLLQEYDAIILSSTALADKSSFPFSKEPGANQPAKIILSKSPSSQIQIPILDDVEASKLTIVSEPQTVQEGIKTRSFEKINLREILEDCKSQGQCSVLIDLRGNSLDFEDILKEGFELNLFQKVVVEVLPFLGSDREHVLKHMDLKSNVRNLTSFVSGKSVILEGYF</sequence>
<dbReference type="InterPro" id="IPR016193">
    <property type="entry name" value="Cytidine_deaminase-like"/>
</dbReference>
<dbReference type="Gene3D" id="3.40.430.10">
    <property type="entry name" value="Dihydrofolate Reductase, subunit A"/>
    <property type="match status" value="1"/>
</dbReference>
<keyword evidence="9" id="KW-0862">Zinc</keyword>
<name>A0A5A7QN05_STRAF</name>
<comment type="cofactor">
    <cofactor evidence="1">
        <name>Zn(2+)</name>
        <dbReference type="ChEBI" id="CHEBI:29105"/>
    </cofactor>
</comment>
<comment type="caution">
    <text evidence="15">The sequence shown here is derived from an EMBL/GenBank/DDBJ whole genome shotgun (WGS) entry which is preliminary data.</text>
</comment>
<protein>
    <recommendedName>
        <fullName evidence="12">Riboflavin biosynthesis protein PYRD, chloroplastic</fullName>
        <ecNumber evidence="5">1.1.1.193</ecNumber>
        <ecNumber evidence="4">3.5.4.26</ecNumber>
    </recommendedName>
</protein>
<dbReference type="OrthoDB" id="252265at2759"/>
<dbReference type="InterPro" id="IPR004794">
    <property type="entry name" value="Eubact_RibD"/>
</dbReference>
<comment type="pathway">
    <text evidence="3">Cofactor biosynthesis; riboflavin biosynthesis; 5-amino-6-(D-ribitylamino)uracil from GTP: step 3/4.</text>
</comment>
<dbReference type="Pfam" id="PF00383">
    <property type="entry name" value="dCMP_cyt_deam_1"/>
    <property type="match status" value="1"/>
</dbReference>
<evidence type="ECO:0000256" key="13">
    <source>
        <dbReference type="SAM" id="MobiDB-lite"/>
    </source>
</evidence>
<evidence type="ECO:0000256" key="6">
    <source>
        <dbReference type="ARBA" id="ARBA00022619"/>
    </source>
</evidence>
<dbReference type="EMBL" id="BKCP01007181">
    <property type="protein sequence ID" value="GER45261.1"/>
    <property type="molecule type" value="Genomic_DNA"/>
</dbReference>
<keyword evidence="10" id="KW-0511">Multifunctional enzyme</keyword>
<dbReference type="AlphaFoldDB" id="A0A5A7QN05"/>
<dbReference type="EC" id="3.5.4.26" evidence="4"/>
<dbReference type="GO" id="GO:0008270">
    <property type="term" value="F:zinc ion binding"/>
    <property type="evidence" value="ECO:0007669"/>
    <property type="project" value="InterPro"/>
</dbReference>
<keyword evidence="7" id="KW-0479">Metal-binding</keyword>
<evidence type="ECO:0000256" key="4">
    <source>
        <dbReference type="ARBA" id="ARBA00012766"/>
    </source>
</evidence>
<organism evidence="15 16">
    <name type="scientific">Striga asiatica</name>
    <name type="common">Asiatic witchweed</name>
    <name type="synonym">Buchnera asiatica</name>
    <dbReference type="NCBI Taxonomy" id="4170"/>
    <lineage>
        <taxon>Eukaryota</taxon>
        <taxon>Viridiplantae</taxon>
        <taxon>Streptophyta</taxon>
        <taxon>Embryophyta</taxon>
        <taxon>Tracheophyta</taxon>
        <taxon>Spermatophyta</taxon>
        <taxon>Magnoliopsida</taxon>
        <taxon>eudicotyledons</taxon>
        <taxon>Gunneridae</taxon>
        <taxon>Pentapetalae</taxon>
        <taxon>asterids</taxon>
        <taxon>lamiids</taxon>
        <taxon>Lamiales</taxon>
        <taxon>Orobanchaceae</taxon>
        <taxon>Buchnereae</taxon>
        <taxon>Striga</taxon>
    </lineage>
</organism>
<comment type="function">
    <text evidence="11">Monofunctional pyrimidine deaminase involved in the riboflavin biosynthesis pathway. Also has a reductase domain that lacks catalytically essential substrate-binding residues.</text>
</comment>
<dbReference type="Pfam" id="PF01872">
    <property type="entry name" value="RibD_C"/>
    <property type="match status" value="1"/>
</dbReference>
<evidence type="ECO:0000256" key="10">
    <source>
        <dbReference type="ARBA" id="ARBA00023268"/>
    </source>
</evidence>
<dbReference type="NCBIfam" id="TIGR00326">
    <property type="entry name" value="eubact_ribD"/>
    <property type="match status" value="1"/>
</dbReference>
<dbReference type="InterPro" id="IPR024072">
    <property type="entry name" value="DHFR-like_dom_sf"/>
</dbReference>
<dbReference type="PROSITE" id="PS51747">
    <property type="entry name" value="CYT_DCMP_DEAMINASES_2"/>
    <property type="match status" value="1"/>
</dbReference>
<evidence type="ECO:0000256" key="2">
    <source>
        <dbReference type="ARBA" id="ARBA00004882"/>
    </source>
</evidence>
<accession>A0A5A7QN05</accession>
<evidence type="ECO:0000256" key="7">
    <source>
        <dbReference type="ARBA" id="ARBA00022723"/>
    </source>
</evidence>
<evidence type="ECO:0000256" key="1">
    <source>
        <dbReference type="ARBA" id="ARBA00001947"/>
    </source>
</evidence>
<keyword evidence="8" id="KW-0378">Hydrolase</keyword>
<evidence type="ECO:0000256" key="8">
    <source>
        <dbReference type="ARBA" id="ARBA00022801"/>
    </source>
</evidence>
<dbReference type="Gene3D" id="3.40.140.10">
    <property type="entry name" value="Cytidine Deaminase, domain 2"/>
    <property type="match status" value="1"/>
</dbReference>
<dbReference type="FunFam" id="3.40.140.10:FF:000025">
    <property type="entry name" value="Riboflavin biosynthesis protein RibD"/>
    <property type="match status" value="1"/>
</dbReference>
<dbReference type="InterPro" id="IPR002125">
    <property type="entry name" value="CMP_dCMP_dom"/>
</dbReference>
<evidence type="ECO:0000256" key="9">
    <source>
        <dbReference type="ARBA" id="ARBA00022833"/>
    </source>
</evidence>
<gene>
    <name evidence="15" type="ORF">STAS_22175</name>
</gene>
<evidence type="ECO:0000256" key="5">
    <source>
        <dbReference type="ARBA" id="ARBA00013173"/>
    </source>
</evidence>
<evidence type="ECO:0000313" key="15">
    <source>
        <dbReference type="EMBL" id="GER45261.1"/>
    </source>
</evidence>
<evidence type="ECO:0000256" key="3">
    <source>
        <dbReference type="ARBA" id="ARBA00004910"/>
    </source>
</evidence>
<feature type="domain" description="CMP/dCMP-type deaminase" evidence="14">
    <location>
        <begin position="76"/>
        <end position="198"/>
    </location>
</feature>
<dbReference type="InterPro" id="IPR002734">
    <property type="entry name" value="RibDG_C"/>
</dbReference>
<evidence type="ECO:0000256" key="12">
    <source>
        <dbReference type="ARBA" id="ARBA00070721"/>
    </source>
</evidence>
<dbReference type="PANTHER" id="PTHR11079:SF162">
    <property type="entry name" value="RIBOFLAVIN BIOSYNTHESIS PROTEIN PYRD, CHLOROPLASTIC"/>
    <property type="match status" value="1"/>
</dbReference>
<dbReference type="PROSITE" id="PS00903">
    <property type="entry name" value="CYT_DCMP_DEAMINASES_1"/>
    <property type="match status" value="1"/>
</dbReference>
<dbReference type="UniPathway" id="UPA00275">
    <property type="reaction ID" value="UER00401"/>
</dbReference>
<dbReference type="EC" id="1.1.1.193" evidence="5"/>
<proteinExistence type="predicted"/>
<dbReference type="CDD" id="cd01284">
    <property type="entry name" value="Riboflavin_deaminase-reductase"/>
    <property type="match status" value="1"/>
</dbReference>
<evidence type="ECO:0000256" key="11">
    <source>
        <dbReference type="ARBA" id="ARBA00058389"/>
    </source>
</evidence>
<dbReference type="SUPFAM" id="SSF53927">
    <property type="entry name" value="Cytidine deaminase-like"/>
    <property type="match status" value="1"/>
</dbReference>
<evidence type="ECO:0000259" key="14">
    <source>
        <dbReference type="PROSITE" id="PS51747"/>
    </source>
</evidence>
<dbReference type="GO" id="GO:0008835">
    <property type="term" value="F:diaminohydroxyphosphoribosylaminopyrimidine deaminase activity"/>
    <property type="evidence" value="ECO:0007669"/>
    <property type="project" value="UniProtKB-EC"/>
</dbReference>
<evidence type="ECO:0000313" key="16">
    <source>
        <dbReference type="Proteomes" id="UP000325081"/>
    </source>
</evidence>
<dbReference type="Proteomes" id="UP000325081">
    <property type="component" value="Unassembled WGS sequence"/>
</dbReference>
<comment type="pathway">
    <text evidence="2">Cofactor biosynthesis; riboflavin biosynthesis; 5-amino-6-(D-ribitylamino)uracil from GTP: step 2/4.</text>
</comment>
<dbReference type="GO" id="GO:0009231">
    <property type="term" value="P:riboflavin biosynthetic process"/>
    <property type="evidence" value="ECO:0007669"/>
    <property type="project" value="UniProtKB-UniPathway"/>
</dbReference>
<keyword evidence="6" id="KW-0686">Riboflavin biosynthesis</keyword>
<dbReference type="PANTHER" id="PTHR11079">
    <property type="entry name" value="CYTOSINE DEAMINASE FAMILY MEMBER"/>
    <property type="match status" value="1"/>
</dbReference>
<dbReference type="InterPro" id="IPR016192">
    <property type="entry name" value="APOBEC/CMP_deaminase_Zn-bd"/>
</dbReference>